<dbReference type="EMBL" id="CM035430">
    <property type="protein sequence ID" value="KAH7297998.1"/>
    <property type="molecule type" value="Genomic_DNA"/>
</dbReference>
<evidence type="ECO:0000256" key="7">
    <source>
        <dbReference type="PROSITE-ProRule" id="PRU10141"/>
    </source>
</evidence>
<dbReference type="InterPro" id="IPR045269">
    <property type="entry name" value="Atg1-like"/>
</dbReference>
<feature type="domain" description="Protein kinase" evidence="9">
    <location>
        <begin position="13"/>
        <end position="271"/>
    </location>
</feature>
<keyword evidence="4" id="KW-0418">Kinase</keyword>
<protein>
    <recommendedName>
        <fullName evidence="9">Protein kinase domain-containing protein</fullName>
    </recommendedName>
</protein>
<dbReference type="PANTHER" id="PTHR24348">
    <property type="entry name" value="SERINE/THREONINE-PROTEIN KINASE UNC-51-RELATED"/>
    <property type="match status" value="1"/>
</dbReference>
<evidence type="ECO:0000256" key="2">
    <source>
        <dbReference type="ARBA" id="ARBA00022679"/>
    </source>
</evidence>
<dbReference type="PROSITE" id="PS50011">
    <property type="entry name" value="PROTEIN_KINASE_DOM"/>
    <property type="match status" value="1"/>
</dbReference>
<dbReference type="GO" id="GO:0000407">
    <property type="term" value="C:phagophore assembly site"/>
    <property type="evidence" value="ECO:0007669"/>
    <property type="project" value="TreeGrafter"/>
</dbReference>
<dbReference type="GO" id="GO:0004674">
    <property type="term" value="F:protein serine/threonine kinase activity"/>
    <property type="evidence" value="ECO:0007669"/>
    <property type="project" value="UniProtKB-KW"/>
</dbReference>
<keyword evidence="5 7" id="KW-0067">ATP-binding</keyword>
<evidence type="ECO:0000256" key="6">
    <source>
        <dbReference type="ARBA" id="ARBA00058225"/>
    </source>
</evidence>
<dbReference type="Pfam" id="PF00069">
    <property type="entry name" value="Pkinase"/>
    <property type="match status" value="1"/>
</dbReference>
<dbReference type="AlphaFoldDB" id="A0A8T2RR48"/>
<dbReference type="InterPro" id="IPR008271">
    <property type="entry name" value="Ser/Thr_kinase_AS"/>
</dbReference>
<name>A0A8T2RR48_CERRI</name>
<keyword evidence="11" id="KW-1185">Reference proteome</keyword>
<evidence type="ECO:0000313" key="10">
    <source>
        <dbReference type="EMBL" id="KAH7297998.1"/>
    </source>
</evidence>
<comment type="caution">
    <text evidence="10">The sequence shown here is derived from an EMBL/GenBank/DDBJ whole genome shotgun (WGS) entry which is preliminary data.</text>
</comment>
<evidence type="ECO:0000259" key="9">
    <source>
        <dbReference type="PROSITE" id="PS50011"/>
    </source>
</evidence>
<dbReference type="PANTHER" id="PTHR24348:SF53">
    <property type="entry name" value="SERINE_THREONINE-PROTEIN KINASE ATG1T"/>
    <property type="match status" value="1"/>
</dbReference>
<dbReference type="OMA" id="NGYPPFC"/>
<comment type="function">
    <text evidence="6">CIPK serine-threonine protein kinases interact with CBL proteins. Binding of a CBL protein to the regulatory NAF domain of CIPK protein lead to the activation of the kinase in a calcium-dependent manner.</text>
</comment>
<accession>A0A8T2RR48</accession>
<sequence length="274" mass="31489">MTSKKRRRSLEDYEIVERIGSGAFAVVWKATHKSNGALFAVKQFFTDRLNPQLRRRIHTEIDVLSRFTHPNIVRLFDVLEDEFSICLVLEYCAGGDLATYIKEKGRVREATARRFMQHLGAGLQMLHSANLIHRDLKPQNLLLSSRDKDVVLKISDFGLARELEPGDYAVTVCGSPLYMAPEVLQFQKYDNKADLWSMGAILFQLVTGDTPYHGDNHFQVLQSIKKYQVLQFPKSIVTGLNPCFVDLCQRLLCFDPEKRLIFKDFVNHNFFDSV</sequence>
<dbReference type="InterPro" id="IPR000719">
    <property type="entry name" value="Prot_kinase_dom"/>
</dbReference>
<organism evidence="10 11">
    <name type="scientific">Ceratopteris richardii</name>
    <name type="common">Triangle waterfern</name>
    <dbReference type="NCBI Taxonomy" id="49495"/>
    <lineage>
        <taxon>Eukaryota</taxon>
        <taxon>Viridiplantae</taxon>
        <taxon>Streptophyta</taxon>
        <taxon>Embryophyta</taxon>
        <taxon>Tracheophyta</taxon>
        <taxon>Polypodiopsida</taxon>
        <taxon>Polypodiidae</taxon>
        <taxon>Polypodiales</taxon>
        <taxon>Pteridineae</taxon>
        <taxon>Pteridaceae</taxon>
        <taxon>Parkerioideae</taxon>
        <taxon>Ceratopteris</taxon>
    </lineage>
</organism>
<dbReference type="FunFam" id="3.30.200.20:FF:000042">
    <property type="entry name" value="Aurora kinase A"/>
    <property type="match status" value="1"/>
</dbReference>
<dbReference type="PROSITE" id="PS00107">
    <property type="entry name" value="PROTEIN_KINASE_ATP"/>
    <property type="match status" value="1"/>
</dbReference>
<keyword evidence="8" id="KW-0723">Serine/threonine-protein kinase</keyword>
<dbReference type="Proteomes" id="UP000825935">
    <property type="component" value="Chromosome 25"/>
</dbReference>
<evidence type="ECO:0000256" key="1">
    <source>
        <dbReference type="ARBA" id="ARBA00006234"/>
    </source>
</evidence>
<dbReference type="GO" id="GO:0005524">
    <property type="term" value="F:ATP binding"/>
    <property type="evidence" value="ECO:0007669"/>
    <property type="project" value="UniProtKB-UniRule"/>
</dbReference>
<proteinExistence type="inferred from homology"/>
<dbReference type="GO" id="GO:0000045">
    <property type="term" value="P:autophagosome assembly"/>
    <property type="evidence" value="ECO:0007669"/>
    <property type="project" value="TreeGrafter"/>
</dbReference>
<dbReference type="InterPro" id="IPR017441">
    <property type="entry name" value="Protein_kinase_ATP_BS"/>
</dbReference>
<dbReference type="Gene3D" id="1.10.510.10">
    <property type="entry name" value="Transferase(Phosphotransferase) domain 1"/>
    <property type="match status" value="1"/>
</dbReference>
<feature type="binding site" evidence="7">
    <location>
        <position position="42"/>
    </location>
    <ligand>
        <name>ATP</name>
        <dbReference type="ChEBI" id="CHEBI:30616"/>
    </ligand>
</feature>
<dbReference type="GO" id="GO:0005829">
    <property type="term" value="C:cytosol"/>
    <property type="evidence" value="ECO:0007669"/>
    <property type="project" value="TreeGrafter"/>
</dbReference>
<evidence type="ECO:0000256" key="5">
    <source>
        <dbReference type="ARBA" id="ARBA00022840"/>
    </source>
</evidence>
<evidence type="ECO:0000256" key="8">
    <source>
        <dbReference type="RuleBase" id="RU000304"/>
    </source>
</evidence>
<keyword evidence="3 7" id="KW-0547">Nucleotide-binding</keyword>
<evidence type="ECO:0000256" key="4">
    <source>
        <dbReference type="ARBA" id="ARBA00022777"/>
    </source>
</evidence>
<reference evidence="10" key="1">
    <citation type="submission" date="2021-08" db="EMBL/GenBank/DDBJ databases">
        <title>WGS assembly of Ceratopteris richardii.</title>
        <authorList>
            <person name="Marchant D.B."/>
            <person name="Chen G."/>
            <person name="Jenkins J."/>
            <person name="Shu S."/>
            <person name="Leebens-Mack J."/>
            <person name="Grimwood J."/>
            <person name="Schmutz J."/>
            <person name="Soltis P."/>
            <person name="Soltis D."/>
            <person name="Chen Z.-H."/>
        </authorList>
    </citation>
    <scope>NUCLEOTIDE SEQUENCE</scope>
    <source>
        <strain evidence="10">Whitten #5841</strain>
        <tissue evidence="10">Leaf</tissue>
    </source>
</reference>
<dbReference type="PROSITE" id="PS00108">
    <property type="entry name" value="PROTEIN_KINASE_ST"/>
    <property type="match status" value="1"/>
</dbReference>
<dbReference type="GO" id="GO:0016020">
    <property type="term" value="C:membrane"/>
    <property type="evidence" value="ECO:0007669"/>
    <property type="project" value="TreeGrafter"/>
</dbReference>
<comment type="similarity">
    <text evidence="1">Belongs to the protein kinase superfamily. CAMK Ser/Thr protein kinase family. SNF1 subfamily.</text>
</comment>
<dbReference type="SMART" id="SM00220">
    <property type="entry name" value="S_TKc"/>
    <property type="match status" value="1"/>
</dbReference>
<dbReference type="GO" id="GO:0010506">
    <property type="term" value="P:regulation of autophagy"/>
    <property type="evidence" value="ECO:0007669"/>
    <property type="project" value="InterPro"/>
</dbReference>
<keyword evidence="2" id="KW-0808">Transferase</keyword>
<dbReference type="SUPFAM" id="SSF56112">
    <property type="entry name" value="Protein kinase-like (PK-like)"/>
    <property type="match status" value="1"/>
</dbReference>
<dbReference type="FunFam" id="1.10.510.10:FF:000571">
    <property type="entry name" value="Maternal embryonic leucine zipper kinase"/>
    <property type="match status" value="1"/>
</dbReference>
<evidence type="ECO:0000313" key="11">
    <source>
        <dbReference type="Proteomes" id="UP000825935"/>
    </source>
</evidence>
<gene>
    <name evidence="10" type="ORF">KP509_25G022500</name>
</gene>
<evidence type="ECO:0000256" key="3">
    <source>
        <dbReference type="ARBA" id="ARBA00022741"/>
    </source>
</evidence>
<dbReference type="GO" id="GO:0005776">
    <property type="term" value="C:autophagosome"/>
    <property type="evidence" value="ECO:0007669"/>
    <property type="project" value="TreeGrafter"/>
</dbReference>
<dbReference type="OrthoDB" id="346907at2759"/>
<dbReference type="InterPro" id="IPR011009">
    <property type="entry name" value="Kinase-like_dom_sf"/>
</dbReference>